<name>A0A844CUP3_9BURK</name>
<protein>
    <submittedName>
        <fullName evidence="1">Uncharacterized protein</fullName>
    </submittedName>
</protein>
<dbReference type="EMBL" id="WKJL01000005">
    <property type="protein sequence ID" value="MRW84487.1"/>
    <property type="molecule type" value="Genomic_DNA"/>
</dbReference>
<comment type="caution">
    <text evidence="1">The sequence shown here is derived from an EMBL/GenBank/DDBJ whole genome shotgun (WGS) entry which is preliminary data.</text>
</comment>
<accession>A0A844CUP3</accession>
<dbReference type="RefSeq" id="WP_154357531.1">
    <property type="nucleotide sequence ID" value="NZ_WKJL01000005.1"/>
</dbReference>
<keyword evidence="2" id="KW-1185">Reference proteome</keyword>
<dbReference type="Proteomes" id="UP000439986">
    <property type="component" value="Unassembled WGS sequence"/>
</dbReference>
<gene>
    <name evidence="1" type="ORF">GJ698_10360</name>
</gene>
<reference evidence="1 2" key="1">
    <citation type="submission" date="2019-11" db="EMBL/GenBank/DDBJ databases">
        <title>Novel species isolated from a subtropical stream in China.</title>
        <authorList>
            <person name="Lu H."/>
        </authorList>
    </citation>
    <scope>NUCLEOTIDE SEQUENCE [LARGE SCALE GENOMIC DNA]</scope>
    <source>
        <strain evidence="1 2">FT26W</strain>
    </source>
</reference>
<dbReference type="AlphaFoldDB" id="A0A844CUP3"/>
<proteinExistence type="predicted"/>
<organism evidence="1 2">
    <name type="scientific">Duganella aquatilis</name>
    <dbReference type="NCBI Taxonomy" id="2666082"/>
    <lineage>
        <taxon>Bacteria</taxon>
        <taxon>Pseudomonadati</taxon>
        <taxon>Pseudomonadota</taxon>
        <taxon>Betaproteobacteria</taxon>
        <taxon>Burkholderiales</taxon>
        <taxon>Oxalobacteraceae</taxon>
        <taxon>Telluria group</taxon>
        <taxon>Duganella</taxon>
    </lineage>
</organism>
<evidence type="ECO:0000313" key="2">
    <source>
        <dbReference type="Proteomes" id="UP000439986"/>
    </source>
</evidence>
<sequence length="48" mass="5672">MCSSGMEFKVHHDYPHYHAEDWGHDLALKMAKLLIPFLRRHHCRTPSA</sequence>
<evidence type="ECO:0000313" key="1">
    <source>
        <dbReference type="EMBL" id="MRW84487.1"/>
    </source>
</evidence>